<dbReference type="Proteomes" id="UP000655830">
    <property type="component" value="Unassembled WGS sequence"/>
</dbReference>
<dbReference type="CDD" id="cd13225">
    <property type="entry name" value="PH-like_bacteria"/>
    <property type="match status" value="1"/>
</dbReference>
<name>A0A926EGK1_9FIRM</name>
<feature type="domain" description="Bacterial Pleckstrin homology" evidence="1">
    <location>
        <begin position="10"/>
        <end position="112"/>
    </location>
</feature>
<dbReference type="InterPro" id="IPR037063">
    <property type="entry name" value="PHb_sf"/>
</dbReference>
<dbReference type="PANTHER" id="PTHR35796">
    <property type="entry name" value="HYPOTHETICAL CYTOSOLIC PROTEIN"/>
    <property type="match status" value="1"/>
</dbReference>
<dbReference type="AlphaFoldDB" id="A0A926EGK1"/>
<organism evidence="2 3">
    <name type="scientific">Zhenhengia yiwuensis</name>
    <dbReference type="NCBI Taxonomy" id="2763666"/>
    <lineage>
        <taxon>Bacteria</taxon>
        <taxon>Bacillati</taxon>
        <taxon>Bacillota</taxon>
        <taxon>Clostridia</taxon>
        <taxon>Lachnospirales</taxon>
        <taxon>Lachnospiraceae</taxon>
        <taxon>Zhenhengia</taxon>
    </lineage>
</organism>
<accession>A0A926EGK1</accession>
<dbReference type="PANTHER" id="PTHR35796:SF3">
    <property type="entry name" value="BHLH DOMAIN-CONTAINING PROTEIN"/>
    <property type="match status" value="1"/>
</dbReference>
<sequence length="114" mass="13152">MGLFGGSKTDNTSQFERYLIEGEVIEAVYRLVLDEICFTNKRIIFIDKEALSTKKQLISLPYHSIYYFGVEKGGVFEFDNEIKLYTKGTHFSIEFSRGTDILEVEKLLASYICK</sequence>
<reference evidence="2" key="1">
    <citation type="submission" date="2020-08" db="EMBL/GenBank/DDBJ databases">
        <title>Genome public.</title>
        <authorList>
            <person name="Liu C."/>
            <person name="Sun Q."/>
        </authorList>
    </citation>
    <scope>NUCLEOTIDE SEQUENCE</scope>
    <source>
        <strain evidence="2">NSJ-12</strain>
    </source>
</reference>
<dbReference type="RefSeq" id="WP_249332796.1">
    <property type="nucleotide sequence ID" value="NZ_JACRSY010000014.1"/>
</dbReference>
<dbReference type="Gene3D" id="2.30.29.50">
    <property type="entry name" value="Bacterial Pleckstrin homology domain"/>
    <property type="match status" value="1"/>
</dbReference>
<evidence type="ECO:0000313" key="3">
    <source>
        <dbReference type="Proteomes" id="UP000655830"/>
    </source>
</evidence>
<evidence type="ECO:0000259" key="1">
    <source>
        <dbReference type="Pfam" id="PF08000"/>
    </source>
</evidence>
<dbReference type="Pfam" id="PF08000">
    <property type="entry name" value="bPH_1"/>
    <property type="match status" value="1"/>
</dbReference>
<dbReference type="SUPFAM" id="SSF50729">
    <property type="entry name" value="PH domain-like"/>
    <property type="match status" value="1"/>
</dbReference>
<evidence type="ECO:0000313" key="2">
    <source>
        <dbReference type="EMBL" id="MBC8579898.1"/>
    </source>
</evidence>
<protein>
    <submittedName>
        <fullName evidence="2">PH domain-containing protein</fullName>
    </submittedName>
</protein>
<comment type="caution">
    <text evidence="2">The sequence shown here is derived from an EMBL/GenBank/DDBJ whole genome shotgun (WGS) entry which is preliminary data.</text>
</comment>
<keyword evidence="3" id="KW-1185">Reference proteome</keyword>
<dbReference type="InterPro" id="IPR012544">
    <property type="entry name" value="PHb"/>
</dbReference>
<gene>
    <name evidence="2" type="ORF">H8718_10200</name>
</gene>
<proteinExistence type="predicted"/>
<dbReference type="EMBL" id="JACRSY010000014">
    <property type="protein sequence ID" value="MBC8579898.1"/>
    <property type="molecule type" value="Genomic_DNA"/>
</dbReference>